<gene>
    <name evidence="9" type="primary">tal</name>
    <name evidence="9" type="ORF">Psal009_00850</name>
</gene>
<sequence length="337" mass="37824">MAFLRWEIYRMTDGCVERTVFNPQNQLEQLRQFSEVVADTGDIASFVNYQPKDVTTNPSLLYQVAEKQEYVPLVKEAIDRAMRPAGFDVDLCLDVLAVAIGRELLQLIPGVVSTEIDARLSFDSEAMIARAERLIALYHDYGIDKTRVLIKIASTWEGIVAARVLEQQGIHCNMTLVFSKEQAIACAEADAYLISPFVGRVQDWYKEKSIAYDGHPGIDLVREIHRCFKQADFKTVVMAASFRSSDEVVALSGCDRLTIPPKVLAQLQEKTAGFERALVNDIAVASDDSKIAAMTEAKFRWAMNQNPMAEEKLADGIRRFAKDTVLLEEKMRAAAKY</sequence>
<evidence type="ECO:0000256" key="6">
    <source>
        <dbReference type="ARBA" id="ARBA00023126"/>
    </source>
</evidence>
<dbReference type="SUPFAM" id="SSF51569">
    <property type="entry name" value="Aldolase"/>
    <property type="match status" value="1"/>
</dbReference>
<dbReference type="GO" id="GO:0004801">
    <property type="term" value="F:transaldolase activity"/>
    <property type="evidence" value="ECO:0007669"/>
    <property type="project" value="UniProtKB-EC"/>
</dbReference>
<dbReference type="InterPro" id="IPR013785">
    <property type="entry name" value="Aldolase_TIM"/>
</dbReference>
<dbReference type="GO" id="GO:0005737">
    <property type="term" value="C:cytoplasm"/>
    <property type="evidence" value="ECO:0007669"/>
    <property type="project" value="InterPro"/>
</dbReference>
<proteinExistence type="inferred from homology"/>
<dbReference type="PROSITE" id="PS00958">
    <property type="entry name" value="TRANSALDOLASE_2"/>
    <property type="match status" value="1"/>
</dbReference>
<dbReference type="CDD" id="cd00957">
    <property type="entry name" value="Transaldolase_TalAB"/>
    <property type="match status" value="1"/>
</dbReference>
<evidence type="ECO:0000256" key="7">
    <source>
        <dbReference type="ARBA" id="ARBA00023270"/>
    </source>
</evidence>
<dbReference type="GO" id="GO:0005975">
    <property type="term" value="P:carbohydrate metabolic process"/>
    <property type="evidence" value="ECO:0007669"/>
    <property type="project" value="InterPro"/>
</dbReference>
<dbReference type="Proteomes" id="UP000422232">
    <property type="component" value="Chromosome"/>
</dbReference>
<dbReference type="RefSeq" id="WP_016210905.1">
    <property type="nucleotide sequence ID" value="NZ_CP012413.1"/>
</dbReference>
<evidence type="ECO:0000313" key="10">
    <source>
        <dbReference type="Proteomes" id="UP000422232"/>
    </source>
</evidence>
<dbReference type="InterPro" id="IPR001585">
    <property type="entry name" value="TAL/FSA"/>
</dbReference>
<dbReference type="GO" id="GO:0006098">
    <property type="term" value="P:pentose-phosphate shunt"/>
    <property type="evidence" value="ECO:0007669"/>
    <property type="project" value="UniProtKB-KW"/>
</dbReference>
<evidence type="ECO:0000256" key="2">
    <source>
        <dbReference type="ARBA" id="ARBA00004857"/>
    </source>
</evidence>
<keyword evidence="10" id="KW-1185">Reference proteome</keyword>
<dbReference type="EMBL" id="CP038908">
    <property type="protein sequence ID" value="QGO04970.1"/>
    <property type="molecule type" value="Genomic_DNA"/>
</dbReference>
<comment type="function">
    <text evidence="1">Transaldolase is important for the balance of metabolites in the pentose-phosphate pathway.</text>
</comment>
<protein>
    <recommendedName>
        <fullName evidence="4">transaldolase</fullName>
        <ecNumber evidence="4">2.2.1.2</ecNumber>
    </recommendedName>
</protein>
<evidence type="ECO:0000256" key="8">
    <source>
        <dbReference type="ARBA" id="ARBA00048810"/>
    </source>
</evidence>
<comment type="similarity">
    <text evidence="3">Belongs to the transaldolase family. Type 1 subfamily.</text>
</comment>
<organism evidence="9 10">
    <name type="scientific">Piscirickettsia salmonis</name>
    <dbReference type="NCBI Taxonomy" id="1238"/>
    <lineage>
        <taxon>Bacteria</taxon>
        <taxon>Pseudomonadati</taxon>
        <taxon>Pseudomonadota</taxon>
        <taxon>Gammaproteobacteria</taxon>
        <taxon>Thiotrichales</taxon>
        <taxon>Piscirickettsiaceae</taxon>
        <taxon>Piscirickettsia</taxon>
    </lineage>
</organism>
<dbReference type="Gene3D" id="3.20.20.70">
    <property type="entry name" value="Aldolase class I"/>
    <property type="match status" value="1"/>
</dbReference>
<evidence type="ECO:0000313" key="9">
    <source>
        <dbReference type="EMBL" id="QGO04970.1"/>
    </source>
</evidence>
<comment type="catalytic activity">
    <reaction evidence="8">
        <text>D-sedoheptulose 7-phosphate + D-glyceraldehyde 3-phosphate = D-erythrose 4-phosphate + beta-D-fructose 6-phosphate</text>
        <dbReference type="Rhea" id="RHEA:17053"/>
        <dbReference type="ChEBI" id="CHEBI:16897"/>
        <dbReference type="ChEBI" id="CHEBI:57483"/>
        <dbReference type="ChEBI" id="CHEBI:57634"/>
        <dbReference type="ChEBI" id="CHEBI:59776"/>
        <dbReference type="EC" id="2.2.1.2"/>
    </reaction>
</comment>
<dbReference type="EC" id="2.2.1.2" evidence="4"/>
<keyword evidence="6" id="KW-0570">Pentose shunt</keyword>
<dbReference type="Pfam" id="PF00923">
    <property type="entry name" value="TAL_FSA"/>
    <property type="match status" value="1"/>
</dbReference>
<evidence type="ECO:0000256" key="5">
    <source>
        <dbReference type="ARBA" id="ARBA00022679"/>
    </source>
</evidence>
<evidence type="ECO:0000256" key="3">
    <source>
        <dbReference type="ARBA" id="ARBA00008012"/>
    </source>
</evidence>
<dbReference type="InterPro" id="IPR004730">
    <property type="entry name" value="Transaldolase_1"/>
</dbReference>
<dbReference type="PANTHER" id="PTHR10683:SF18">
    <property type="entry name" value="TRANSALDOLASE"/>
    <property type="match status" value="1"/>
</dbReference>
<evidence type="ECO:0000256" key="1">
    <source>
        <dbReference type="ARBA" id="ARBA00003518"/>
    </source>
</evidence>
<accession>A0A9Q6LJT4</accession>
<reference evidence="9 10" key="1">
    <citation type="submission" date="2019-04" db="EMBL/GenBank/DDBJ databases">
        <title>Complete genome sequencing of Piscirickettsia salmonis strain Psal-009.</title>
        <authorList>
            <person name="Schober I."/>
            <person name="Bunk B."/>
            <person name="Sproer C."/>
            <person name="Carril G.P."/>
            <person name="Riedel T."/>
            <person name="Flores-Herrera P.A."/>
            <person name="Nourdin-Galindo G."/>
            <person name="Marshall S.H."/>
            <person name="Overmann J."/>
        </authorList>
    </citation>
    <scope>NUCLEOTIDE SEQUENCE [LARGE SCALE GENOMIC DNA]</scope>
    <source>
        <strain evidence="9 10">Psal-009</strain>
    </source>
</reference>
<dbReference type="AlphaFoldDB" id="A0A9Q6LJT4"/>
<dbReference type="InterPro" id="IPR018225">
    <property type="entry name" value="Transaldolase_AS"/>
</dbReference>
<dbReference type="PROSITE" id="PS01054">
    <property type="entry name" value="TRANSALDOLASE_1"/>
    <property type="match status" value="1"/>
</dbReference>
<dbReference type="PANTHER" id="PTHR10683">
    <property type="entry name" value="TRANSALDOLASE"/>
    <property type="match status" value="1"/>
</dbReference>
<keyword evidence="7" id="KW-0704">Schiff base</keyword>
<keyword evidence="5 9" id="KW-0808">Transferase</keyword>
<name>A0A9Q6LJT4_PISSA</name>
<comment type="pathway">
    <text evidence="2">Carbohydrate degradation; pentose phosphate pathway; D-glyceraldehyde 3-phosphate and beta-D-fructose 6-phosphate from D-ribose 5-phosphate and D-xylulose 5-phosphate (non-oxidative stage): step 2/3.</text>
</comment>
<evidence type="ECO:0000256" key="4">
    <source>
        <dbReference type="ARBA" id="ARBA00013151"/>
    </source>
</evidence>
<dbReference type="GeneID" id="66741995"/>